<feature type="domain" description="STAR protein homodimerisation region" evidence="3">
    <location>
        <begin position="190"/>
        <end position="225"/>
    </location>
</feature>
<evidence type="ECO:0000313" key="6">
    <source>
        <dbReference type="Proteomes" id="UP001055439"/>
    </source>
</evidence>
<evidence type="ECO:0000259" key="4">
    <source>
        <dbReference type="Pfam" id="PF22675"/>
    </source>
</evidence>
<evidence type="ECO:0000313" key="5">
    <source>
        <dbReference type="EMBL" id="URE25774.1"/>
    </source>
</evidence>
<evidence type="ECO:0000256" key="2">
    <source>
        <dbReference type="SAM" id="MobiDB-lite"/>
    </source>
</evidence>
<dbReference type="GO" id="GO:0048024">
    <property type="term" value="P:regulation of mRNA splicing, via spliceosome"/>
    <property type="evidence" value="ECO:0007669"/>
    <property type="project" value="TreeGrafter"/>
</dbReference>
<dbReference type="OrthoDB" id="191334at2759"/>
<feature type="region of interest" description="Disordered" evidence="2">
    <location>
        <begin position="476"/>
        <end position="499"/>
    </location>
</feature>
<dbReference type="PANTHER" id="PTHR11208">
    <property type="entry name" value="RNA-BINDING PROTEIN RELATED"/>
    <property type="match status" value="1"/>
</dbReference>
<evidence type="ECO:0000259" key="3">
    <source>
        <dbReference type="Pfam" id="PF16544"/>
    </source>
</evidence>
<dbReference type="SUPFAM" id="SSF54791">
    <property type="entry name" value="Eukaryotic type KH-domain (KH-domain type I)"/>
    <property type="match status" value="1"/>
</dbReference>
<gene>
    <name evidence="5" type="ORF">MUK42_16161</name>
</gene>
<dbReference type="Pfam" id="PF16544">
    <property type="entry name" value="STAR_dimer"/>
    <property type="match status" value="1"/>
</dbReference>
<dbReference type="Gene3D" id="3.30.1370.10">
    <property type="entry name" value="K Homology domain, type 1"/>
    <property type="match status" value="1"/>
</dbReference>
<organism evidence="5 6">
    <name type="scientific">Musa troglodytarum</name>
    <name type="common">fe'i banana</name>
    <dbReference type="NCBI Taxonomy" id="320322"/>
    <lineage>
        <taxon>Eukaryota</taxon>
        <taxon>Viridiplantae</taxon>
        <taxon>Streptophyta</taxon>
        <taxon>Embryophyta</taxon>
        <taxon>Tracheophyta</taxon>
        <taxon>Spermatophyta</taxon>
        <taxon>Magnoliopsida</taxon>
        <taxon>Liliopsida</taxon>
        <taxon>Zingiberales</taxon>
        <taxon>Musaceae</taxon>
        <taxon>Musa</taxon>
    </lineage>
</organism>
<reference evidence="5" key="1">
    <citation type="submission" date="2022-05" db="EMBL/GenBank/DDBJ databases">
        <title>The Musa troglodytarum L. genome provides insights into the mechanism of non-climacteric behaviour and enrichment of carotenoids.</title>
        <authorList>
            <person name="Wang J."/>
        </authorList>
    </citation>
    <scope>NUCLEOTIDE SEQUENCE</scope>
    <source>
        <tissue evidence="5">Leaf</tissue>
    </source>
</reference>
<name>A0A9E7KS95_9LILI</name>
<dbReference type="InterPro" id="IPR045071">
    <property type="entry name" value="BBP-like"/>
</dbReference>
<dbReference type="AlphaFoldDB" id="A0A9E7KS95"/>
<protein>
    <submittedName>
        <fullName evidence="5">KH</fullName>
    </submittedName>
</protein>
<accession>A0A9E7KS95</accession>
<dbReference type="GO" id="GO:0005634">
    <property type="term" value="C:nucleus"/>
    <property type="evidence" value="ECO:0007669"/>
    <property type="project" value="TreeGrafter"/>
</dbReference>
<evidence type="ECO:0000256" key="1">
    <source>
        <dbReference type="ARBA" id="ARBA00022884"/>
    </source>
</evidence>
<keyword evidence="1" id="KW-0694">RNA-binding</keyword>
<dbReference type="EMBL" id="CP097510">
    <property type="protein sequence ID" value="URE25774.1"/>
    <property type="molecule type" value="Genomic_DNA"/>
</dbReference>
<dbReference type="PANTHER" id="PTHR11208:SF109">
    <property type="entry name" value="OS01G0886300 PROTEIN"/>
    <property type="match status" value="1"/>
</dbReference>
<feature type="domain" description="KHDC4/BBP-like KH-domain type I" evidence="4">
    <location>
        <begin position="308"/>
        <end position="347"/>
    </location>
</feature>
<sequence>MRRRSLVWFHAQPAQQLRRAANADSVSDTEICKKGGAGGLSIIRSGIYTARQGIRGPLLGLSLSLSLSHHLPSVSGCKPREGEKSGGLPSANPAQPVVLLLIASPLDLGCARGSSGSRLWMREYHLLLTSSTLRRVCTHRLPPTTPSGLLRLPIERGQQLLLPAAFRLTSVMWGVVLWFLIQPGICGVLYLAELLAERQKLGPFMQVLPFCNRLLNQEIMRASGLATNQAFVDPERIEHGSPLRLAGHPSNGGPMDLEGWPGMQAEENGYFHRMGAIQTSTAGWNGIPGVSTSPIMKKVIRLDVPVDKYPNFNFVGRLLGPRGNSLKRVEASTQCRVYIRGRGSVKDSMKIFLNFPKMFCPFLIPFPPPCHWATIKNSKAIHFRVYAALDFTLLQLLLESLLQEEKLRDKPGYEHLNEPLHVLVEAEFTADIIDARLNQAVAILEDLLKPVDESVDYYKKQQLRELAILNGTLREESPQLSPSLSPFNSTGMKRAKTGR</sequence>
<dbReference type="Proteomes" id="UP001055439">
    <property type="component" value="Chromosome 8"/>
</dbReference>
<dbReference type="Pfam" id="PF22675">
    <property type="entry name" value="KH-I_KHDC4-BBP"/>
    <property type="match status" value="1"/>
</dbReference>
<dbReference type="InterPro" id="IPR036612">
    <property type="entry name" value="KH_dom_type_1_sf"/>
</dbReference>
<dbReference type="GO" id="GO:0003729">
    <property type="term" value="F:mRNA binding"/>
    <property type="evidence" value="ECO:0007669"/>
    <property type="project" value="TreeGrafter"/>
</dbReference>
<dbReference type="InterPro" id="IPR032377">
    <property type="entry name" value="STAR_dimer"/>
</dbReference>
<dbReference type="InterPro" id="IPR055256">
    <property type="entry name" value="KH_1_KHDC4/BBP-like"/>
</dbReference>
<keyword evidence="6" id="KW-1185">Reference proteome</keyword>
<proteinExistence type="predicted"/>